<evidence type="ECO:0000313" key="5">
    <source>
        <dbReference type="EMBL" id="KWU04888.1"/>
    </source>
</evidence>
<evidence type="ECO:0000313" key="6">
    <source>
        <dbReference type="Proteomes" id="UP000067598"/>
    </source>
</evidence>
<dbReference type="GO" id="GO:0004850">
    <property type="term" value="F:uridine phosphorylase activity"/>
    <property type="evidence" value="ECO:0007669"/>
    <property type="project" value="UniProtKB-EC"/>
</dbReference>
<dbReference type="AlphaFoldDB" id="A0A109DG92"/>
<dbReference type="Gene3D" id="3.40.50.1580">
    <property type="entry name" value="Nucleoside phosphorylase domain"/>
    <property type="match status" value="1"/>
</dbReference>
<feature type="domain" description="Nucleoside phosphorylase" evidence="4">
    <location>
        <begin position="62"/>
        <end position="225"/>
    </location>
</feature>
<dbReference type="GO" id="GO:0004731">
    <property type="term" value="F:purine-nucleoside phosphorylase activity"/>
    <property type="evidence" value="ECO:0007669"/>
    <property type="project" value="TreeGrafter"/>
</dbReference>
<organism evidence="5 6">
    <name type="scientific">Lactobacillus crispatus</name>
    <dbReference type="NCBI Taxonomy" id="47770"/>
    <lineage>
        <taxon>Bacteria</taxon>
        <taxon>Bacillati</taxon>
        <taxon>Bacillota</taxon>
        <taxon>Bacilli</taxon>
        <taxon>Lactobacillales</taxon>
        <taxon>Lactobacillaceae</taxon>
        <taxon>Lactobacillus</taxon>
    </lineage>
</organism>
<dbReference type="RefSeq" id="WP_060461608.1">
    <property type="nucleotide sequence ID" value="NZ_AP025162.1"/>
</dbReference>
<protein>
    <recommendedName>
        <fullName evidence="2">Uridine phosphorylase</fullName>
        <ecNumber evidence="1">2.4.2.3</ecNumber>
    </recommendedName>
</protein>
<dbReference type="CDD" id="cd09007">
    <property type="entry name" value="NP-I_spr0068"/>
    <property type="match status" value="1"/>
</dbReference>
<evidence type="ECO:0000259" key="4">
    <source>
        <dbReference type="Pfam" id="PF01048"/>
    </source>
</evidence>
<dbReference type="PANTHER" id="PTHR43691:SF11">
    <property type="entry name" value="FI09636P-RELATED"/>
    <property type="match status" value="1"/>
</dbReference>
<dbReference type="GO" id="GO:0006152">
    <property type="term" value="P:purine nucleoside catabolic process"/>
    <property type="evidence" value="ECO:0007669"/>
    <property type="project" value="TreeGrafter"/>
</dbReference>
<proteinExistence type="predicted"/>
<comment type="catalytic activity">
    <reaction evidence="3">
        <text>uridine + phosphate = alpha-D-ribose 1-phosphate + uracil</text>
        <dbReference type="Rhea" id="RHEA:24388"/>
        <dbReference type="ChEBI" id="CHEBI:16704"/>
        <dbReference type="ChEBI" id="CHEBI:17568"/>
        <dbReference type="ChEBI" id="CHEBI:43474"/>
        <dbReference type="ChEBI" id="CHEBI:57720"/>
        <dbReference type="EC" id="2.4.2.3"/>
    </reaction>
</comment>
<evidence type="ECO:0000256" key="3">
    <source>
        <dbReference type="ARBA" id="ARBA00048447"/>
    </source>
</evidence>
<sequence length="253" mass="28551">MNEEPFILDIDLNKQAVIEPGVEDLQYKFHEKLLFAFVPDDEINSFLDKHSHKTLGKFKTVSFRPKIYEVEVNNQLITLCQAPVGAPASTKFLDWLINYGVKQVLSVGNAGALDNLPENTMFVPQEAIRGEGTSFYYKEPSKIIALDKNFVRRVENEIKNLGFQYEEGTTWTTDGFFRETPNQVLQAKKLGAKTVEMECSALAACAEFRNISFAQILFTADSLADMDNYDKRNWGHDSYSVSLNIGSQVLASL</sequence>
<comment type="caution">
    <text evidence="5">The sequence shown here is derived from an EMBL/GenBank/DDBJ whole genome shotgun (WGS) entry which is preliminary data.</text>
</comment>
<accession>A0A109DG92</accession>
<evidence type="ECO:0000256" key="2">
    <source>
        <dbReference type="ARBA" id="ARBA00021980"/>
    </source>
</evidence>
<dbReference type="PATRIC" id="fig|47770.28.peg.1029"/>
<evidence type="ECO:0000256" key="1">
    <source>
        <dbReference type="ARBA" id="ARBA00011888"/>
    </source>
</evidence>
<dbReference type="InterPro" id="IPR035994">
    <property type="entry name" value="Nucleoside_phosphorylase_sf"/>
</dbReference>
<dbReference type="GO" id="GO:0005829">
    <property type="term" value="C:cytosol"/>
    <property type="evidence" value="ECO:0007669"/>
    <property type="project" value="TreeGrafter"/>
</dbReference>
<gene>
    <name evidence="5" type="ORF">AEL95_00480</name>
</gene>
<dbReference type="SUPFAM" id="SSF53167">
    <property type="entry name" value="Purine and uridine phosphorylases"/>
    <property type="match status" value="1"/>
</dbReference>
<name>A0A109DG92_9LACO</name>
<dbReference type="InterPro" id="IPR000845">
    <property type="entry name" value="Nucleoside_phosphorylase_d"/>
</dbReference>
<dbReference type="Proteomes" id="UP000067598">
    <property type="component" value="Unassembled WGS sequence"/>
</dbReference>
<dbReference type="PANTHER" id="PTHR43691">
    <property type="entry name" value="URIDINE PHOSPHORYLASE"/>
    <property type="match status" value="1"/>
</dbReference>
<reference evidence="5 6" key="1">
    <citation type="journal article" date="2016" name="Microbiology (Mosc.)">
        <title>Comparison of Lactobacillus crispatus isolates from Lactobacillus-dominated vaginal microbiomes with isolates from microbiomes containing bacterial vaginosis-associated bacteria.</title>
        <authorList>
            <person name="Abdelmaksoud A.A."/>
            <person name="Koparde V.N."/>
            <person name="Sheth N.U."/>
            <person name="Serrano M.G."/>
            <person name="Glascock A.L."/>
            <person name="Fettweis J.M."/>
            <person name="Strauss Iii J.F."/>
            <person name="Buck G.A."/>
            <person name="Jefferson K.K."/>
        </authorList>
    </citation>
    <scope>NUCLEOTIDE SEQUENCE [LARGE SCALE GENOMIC DNA]</scope>
    <source>
        <strain evidence="5 6">VMC3</strain>
    </source>
</reference>
<dbReference type="Pfam" id="PF01048">
    <property type="entry name" value="PNP_UDP_1"/>
    <property type="match status" value="1"/>
</dbReference>
<dbReference type="EC" id="2.4.2.3" evidence="1"/>
<dbReference type="EMBL" id="LJGP01000003">
    <property type="protein sequence ID" value="KWU04888.1"/>
    <property type="molecule type" value="Genomic_DNA"/>
</dbReference>